<evidence type="ECO:0000256" key="2">
    <source>
        <dbReference type="ARBA" id="ARBA00022692"/>
    </source>
</evidence>
<evidence type="ECO:0000313" key="13">
    <source>
        <dbReference type="Proteomes" id="UP001501772"/>
    </source>
</evidence>
<evidence type="ECO:0000256" key="8">
    <source>
        <dbReference type="SAM" id="Phobius"/>
    </source>
</evidence>
<feature type="transmembrane region" description="Helical" evidence="8">
    <location>
        <begin position="312"/>
        <end position="331"/>
    </location>
</feature>
<keyword evidence="7 8" id="KW-0472">Membrane</keyword>
<dbReference type="PANTHER" id="PTHR43394:SF1">
    <property type="entry name" value="ATP-BINDING CASSETTE SUB-FAMILY B MEMBER 10, MITOCHONDRIAL"/>
    <property type="match status" value="1"/>
</dbReference>
<keyword evidence="6 8" id="KW-1133">Transmembrane helix</keyword>
<feature type="transmembrane region" description="Helical" evidence="8">
    <location>
        <begin position="233"/>
        <end position="252"/>
    </location>
</feature>
<dbReference type="Pfam" id="PF00005">
    <property type="entry name" value="ABC_tran"/>
    <property type="match status" value="1"/>
</dbReference>
<dbReference type="SUPFAM" id="SSF90123">
    <property type="entry name" value="ABC transporter transmembrane region"/>
    <property type="match status" value="1"/>
</dbReference>
<dbReference type="PROSITE" id="PS50929">
    <property type="entry name" value="ABC_TM1F"/>
    <property type="match status" value="1"/>
</dbReference>
<evidence type="ECO:0000259" key="9">
    <source>
        <dbReference type="PROSITE" id="PS50893"/>
    </source>
</evidence>
<keyword evidence="2 8" id="KW-0812">Transmembrane</keyword>
<dbReference type="Pfam" id="PF03412">
    <property type="entry name" value="Peptidase_C39"/>
    <property type="match status" value="1"/>
</dbReference>
<evidence type="ECO:0000256" key="4">
    <source>
        <dbReference type="ARBA" id="ARBA00022801"/>
    </source>
</evidence>
<dbReference type="PROSITE" id="PS50990">
    <property type="entry name" value="PEPTIDASE_C39"/>
    <property type="match status" value="1"/>
</dbReference>
<dbReference type="EMBL" id="BAABBY010000005">
    <property type="protein sequence ID" value="GAA4204410.1"/>
    <property type="molecule type" value="Genomic_DNA"/>
</dbReference>
<comment type="caution">
    <text evidence="12">The sequence shown here is derived from an EMBL/GenBank/DDBJ whole genome shotgun (WGS) entry which is preliminary data.</text>
</comment>
<feature type="transmembrane region" description="Helical" evidence="8">
    <location>
        <begin position="172"/>
        <end position="194"/>
    </location>
</feature>
<dbReference type="Gene3D" id="3.90.70.10">
    <property type="entry name" value="Cysteine proteinases"/>
    <property type="match status" value="1"/>
</dbReference>
<evidence type="ECO:0000313" key="12">
    <source>
        <dbReference type="EMBL" id="GAA4204410.1"/>
    </source>
</evidence>
<evidence type="ECO:0000259" key="10">
    <source>
        <dbReference type="PROSITE" id="PS50929"/>
    </source>
</evidence>
<evidence type="ECO:0000256" key="6">
    <source>
        <dbReference type="ARBA" id="ARBA00022989"/>
    </source>
</evidence>
<proteinExistence type="predicted"/>
<name>A0ABP8BDX8_9SPHI</name>
<dbReference type="Proteomes" id="UP001501772">
    <property type="component" value="Unassembled WGS sequence"/>
</dbReference>
<dbReference type="InterPro" id="IPR039421">
    <property type="entry name" value="Type_1_exporter"/>
</dbReference>
<dbReference type="InterPro" id="IPR005074">
    <property type="entry name" value="Peptidase_C39"/>
</dbReference>
<organism evidence="12 13">
    <name type="scientific">Pedobacter jeongneungensis</name>
    <dbReference type="NCBI Taxonomy" id="947309"/>
    <lineage>
        <taxon>Bacteria</taxon>
        <taxon>Pseudomonadati</taxon>
        <taxon>Bacteroidota</taxon>
        <taxon>Sphingobacteriia</taxon>
        <taxon>Sphingobacteriales</taxon>
        <taxon>Sphingobacteriaceae</taxon>
        <taxon>Pedobacter</taxon>
    </lineage>
</organism>
<evidence type="ECO:0000256" key="1">
    <source>
        <dbReference type="ARBA" id="ARBA00004651"/>
    </source>
</evidence>
<dbReference type="InterPro" id="IPR011527">
    <property type="entry name" value="ABC1_TM_dom"/>
</dbReference>
<dbReference type="PANTHER" id="PTHR43394">
    <property type="entry name" value="ATP-DEPENDENT PERMEASE MDL1, MITOCHONDRIAL"/>
    <property type="match status" value="1"/>
</dbReference>
<dbReference type="Gene3D" id="1.20.1560.10">
    <property type="entry name" value="ABC transporter type 1, transmembrane domain"/>
    <property type="match status" value="1"/>
</dbReference>
<feature type="transmembrane region" description="Helical" evidence="8">
    <location>
        <begin position="206"/>
        <end position="227"/>
    </location>
</feature>
<dbReference type="PROSITE" id="PS50893">
    <property type="entry name" value="ABC_TRANSPORTER_2"/>
    <property type="match status" value="1"/>
</dbReference>
<feature type="domain" description="ABC transmembrane type-1" evidence="10">
    <location>
        <begin position="176"/>
        <end position="455"/>
    </location>
</feature>
<feature type="transmembrane region" description="Helical" evidence="8">
    <location>
        <begin position="409"/>
        <end position="436"/>
    </location>
</feature>
<accession>A0ABP8BDX8</accession>
<dbReference type="CDD" id="cd18571">
    <property type="entry name" value="ABC_6TM_peptidase_like"/>
    <property type="match status" value="1"/>
</dbReference>
<dbReference type="Gene3D" id="3.40.50.300">
    <property type="entry name" value="P-loop containing nucleotide triphosphate hydrolases"/>
    <property type="match status" value="1"/>
</dbReference>
<feature type="domain" description="ABC transporter" evidence="9">
    <location>
        <begin position="489"/>
        <end position="725"/>
    </location>
</feature>
<feature type="domain" description="Peptidase C39" evidence="11">
    <location>
        <begin position="14"/>
        <end position="134"/>
    </location>
</feature>
<feature type="transmembrane region" description="Helical" evidence="8">
    <location>
        <begin position="288"/>
        <end position="306"/>
    </location>
</feature>
<evidence type="ECO:0000256" key="3">
    <source>
        <dbReference type="ARBA" id="ARBA00022741"/>
    </source>
</evidence>
<dbReference type="InterPro" id="IPR003593">
    <property type="entry name" value="AAA+_ATPase"/>
</dbReference>
<comment type="subcellular location">
    <subcellularLocation>
        <location evidence="1">Cell membrane</location>
        <topology evidence="1">Multi-pass membrane protein</topology>
    </subcellularLocation>
</comment>
<keyword evidence="13" id="KW-1185">Reference proteome</keyword>
<dbReference type="SUPFAM" id="SSF52540">
    <property type="entry name" value="P-loop containing nucleoside triphosphate hydrolases"/>
    <property type="match status" value="1"/>
</dbReference>
<keyword evidence="3" id="KW-0547">Nucleotide-binding</keyword>
<dbReference type="RefSeq" id="WP_344851527.1">
    <property type="nucleotide sequence ID" value="NZ_BAABBY010000005.1"/>
</dbReference>
<sequence length="742" mass="83989">MINPSLKKFPHFTQLDHMDCGPTCLRIVSKFYGKFFNLQSLRNLSKTTRAGSTMLGLLRASEKLGYNSFGAKVNLEMLQNEVDLPCVLHWNQNHFNVLYKITKTKAYISDPARGLLVYSIKDFLKGWASGGDIGFVLILEPTPAFYAQEDEENGIYKGIGFLLPFLKKYRSYGVHLLAGLVIGGALQLAFPYLTQSIVDNGIKNKNVNIIYMILAAQLFLFLGKISVEILRSWILVHIGARFNISMLSNFFVKLMKLPLSFFDVKMTGDLLQRINDHKRIEQTLTSNSISTLISFFNLFLFSIVLVNYNLSIFLIFMFGSSLNFIWIYCFIKKRGDLDYKRFNQLSANQSKTIELINGIQEIKLNNAEREKRWQWEKFQTKLFRTNIQSLALDQVQNIGSLFINELKNIIITVIAAQLVIKGELTLGMLLSISYIIGQLNSPITQLVSFVQSFQDAKLSLERIAEIHGKEEENNHYNVEIPDTTDGVEIKLQNLTFCYSGAPDQIILNNISLTIPRNKVTAIVGSSGSGKTTLMKLLLNFYKPTVGEILVNEKRLASISDEFWRHICGSVLQEGFIFSDTIEKNIAVGVEYVEHDKLRNALRVANIEGLVNSLPLGLSTKIGQEGVGLSTGQKQRLLIARAIYKAPQVLFFDEATSALDSKNEKEIVSNLDRFFNEKTVVVIAHRLSTIKSADQIVLLNEGRVEEIGTHEELIRKNGFYFDLVKNQLSMDEINQNLIQFKTA</sequence>
<reference evidence="13" key="1">
    <citation type="journal article" date="2019" name="Int. J. Syst. Evol. Microbiol.">
        <title>The Global Catalogue of Microorganisms (GCM) 10K type strain sequencing project: providing services to taxonomists for standard genome sequencing and annotation.</title>
        <authorList>
            <consortium name="The Broad Institute Genomics Platform"/>
            <consortium name="The Broad Institute Genome Sequencing Center for Infectious Disease"/>
            <person name="Wu L."/>
            <person name="Ma J."/>
        </authorList>
    </citation>
    <scope>NUCLEOTIDE SEQUENCE [LARGE SCALE GENOMIC DNA]</scope>
    <source>
        <strain evidence="13">JCM 17626</strain>
    </source>
</reference>
<dbReference type="InterPro" id="IPR027417">
    <property type="entry name" value="P-loop_NTPase"/>
</dbReference>
<keyword evidence="4" id="KW-0378">Hydrolase</keyword>
<dbReference type="SMART" id="SM00382">
    <property type="entry name" value="AAA"/>
    <property type="match status" value="1"/>
</dbReference>
<evidence type="ECO:0000259" key="11">
    <source>
        <dbReference type="PROSITE" id="PS50990"/>
    </source>
</evidence>
<dbReference type="InterPro" id="IPR003439">
    <property type="entry name" value="ABC_transporter-like_ATP-bd"/>
</dbReference>
<dbReference type="Pfam" id="PF00664">
    <property type="entry name" value="ABC_membrane"/>
    <property type="match status" value="1"/>
</dbReference>
<dbReference type="CDD" id="cd02418">
    <property type="entry name" value="Peptidase_C39B"/>
    <property type="match status" value="1"/>
</dbReference>
<protein>
    <submittedName>
        <fullName evidence="12">Peptidase domain-containing ABC transporter</fullName>
    </submittedName>
</protein>
<dbReference type="InterPro" id="IPR036640">
    <property type="entry name" value="ABC1_TM_sf"/>
</dbReference>
<keyword evidence="5" id="KW-0067">ATP-binding</keyword>
<evidence type="ECO:0000256" key="7">
    <source>
        <dbReference type="ARBA" id="ARBA00023136"/>
    </source>
</evidence>
<gene>
    <name evidence="12" type="ORF">GCM10022289_22250</name>
</gene>
<evidence type="ECO:0000256" key="5">
    <source>
        <dbReference type="ARBA" id="ARBA00022840"/>
    </source>
</evidence>